<sequence length="516" mass="54374">MEAPARVSRWSDGPSVQSSINAAQEADNGEKRAAATALEPPMKKPKMESVQTGDVASAFGGNSETLTGPNNSRSATLGHGGSSADQGYLVSSAFNVDRPHGSFAPGSARGSGTGALFFKTKLCTKFKLGTCTFNERCHFAHGVEELRKPPPGWEEMVKQGGGAFNVGTGGRNLEPPRRSNKPCRFYTEGNCPYGDRCTFSHGADDVHRDTVSSMDPSSAGNASGRSNYKTRLCSRWENGEMCIYGDKCHFAHGQAELRTFSGGPAYSNMGPTGPNMYTDGTMMNQPPLAAPYGAQSSYGNTGPLPPASSYGNPVGPPTSNYGNAGVPSSASNYGNTGVPLSTGSTNLNPYPAPGTNMNPYNQQDGSNGYSTNYTYWNPENKWAGTSSAPPAPAPALTPAMAPVPAPASVPPLAIPSQMYGQTNQAPWISNYAPDNGYPKTDNNPVPYYNQDPSQSQHSQSQNVPYYGGASTYQDPNSGANPPFIADGAQNGDGSAYYAPNYPPNQQQGYTATYNTV</sequence>
<protein>
    <recommendedName>
        <fullName evidence="7">C3H1-type domain-containing protein</fullName>
    </recommendedName>
</protein>
<dbReference type="SMART" id="SM00356">
    <property type="entry name" value="ZnF_C3H1"/>
    <property type="match status" value="3"/>
</dbReference>
<feature type="compositionally biased region" description="Polar residues" evidence="6">
    <location>
        <begin position="470"/>
        <end position="479"/>
    </location>
</feature>
<feature type="domain" description="C3H1-type" evidence="7">
    <location>
        <begin position="117"/>
        <end position="144"/>
    </location>
</feature>
<reference evidence="8" key="1">
    <citation type="submission" date="2021-08" db="EMBL/GenBank/DDBJ databases">
        <title>WGS assembly of Ceratopteris richardii.</title>
        <authorList>
            <person name="Marchant D.B."/>
            <person name="Chen G."/>
            <person name="Jenkins J."/>
            <person name="Shu S."/>
            <person name="Leebens-Mack J."/>
            <person name="Grimwood J."/>
            <person name="Schmutz J."/>
            <person name="Soltis P."/>
            <person name="Soltis D."/>
            <person name="Chen Z.-H."/>
        </authorList>
    </citation>
    <scope>NUCLEOTIDE SEQUENCE</scope>
    <source>
        <strain evidence="8">Whitten #5841</strain>
        <tissue evidence="8">Leaf</tissue>
    </source>
</reference>
<feature type="zinc finger region" description="C3H1-type" evidence="5">
    <location>
        <begin position="177"/>
        <end position="204"/>
    </location>
</feature>
<keyword evidence="9" id="KW-1185">Reference proteome</keyword>
<dbReference type="InterPro" id="IPR000571">
    <property type="entry name" value="Znf_CCCH"/>
</dbReference>
<evidence type="ECO:0000313" key="8">
    <source>
        <dbReference type="EMBL" id="KAH7277858.1"/>
    </source>
</evidence>
<feature type="region of interest" description="Disordered" evidence="6">
    <location>
        <begin position="1"/>
        <end position="83"/>
    </location>
</feature>
<dbReference type="SUPFAM" id="SSF90229">
    <property type="entry name" value="CCCH zinc finger"/>
    <property type="match status" value="3"/>
</dbReference>
<dbReference type="Gene3D" id="4.10.1000.10">
    <property type="entry name" value="Zinc finger, CCCH-type"/>
    <property type="match status" value="2"/>
</dbReference>
<dbReference type="InterPro" id="IPR036855">
    <property type="entry name" value="Znf_CCCH_sf"/>
</dbReference>
<gene>
    <name evidence="8" type="ORF">KP509_38G012000</name>
</gene>
<feature type="domain" description="C3H1-type" evidence="7">
    <location>
        <begin position="177"/>
        <end position="204"/>
    </location>
</feature>
<keyword evidence="1 5" id="KW-0479">Metal-binding</keyword>
<dbReference type="EMBL" id="CM035443">
    <property type="protein sequence ID" value="KAH7277858.1"/>
    <property type="molecule type" value="Genomic_DNA"/>
</dbReference>
<dbReference type="GO" id="GO:0051252">
    <property type="term" value="P:regulation of RNA metabolic process"/>
    <property type="evidence" value="ECO:0007669"/>
    <property type="project" value="UniProtKB-ARBA"/>
</dbReference>
<dbReference type="Gene3D" id="2.30.30.1190">
    <property type="match status" value="1"/>
</dbReference>
<evidence type="ECO:0000256" key="3">
    <source>
        <dbReference type="ARBA" id="ARBA00022771"/>
    </source>
</evidence>
<dbReference type="Pfam" id="PF00642">
    <property type="entry name" value="zf-CCCH"/>
    <property type="match status" value="2"/>
</dbReference>
<keyword evidence="3 5" id="KW-0863">Zinc-finger</keyword>
<feature type="region of interest" description="Disordered" evidence="6">
    <location>
        <begin position="426"/>
        <end position="516"/>
    </location>
</feature>
<feature type="compositionally biased region" description="Polar residues" evidence="6">
    <location>
        <begin position="49"/>
        <end position="75"/>
    </location>
</feature>
<dbReference type="GO" id="GO:0008270">
    <property type="term" value="F:zinc ion binding"/>
    <property type="evidence" value="ECO:0007669"/>
    <property type="project" value="UniProtKB-KW"/>
</dbReference>
<name>A0A8T2Q2G0_CERRI</name>
<feature type="zinc finger region" description="C3H1-type" evidence="5">
    <location>
        <begin position="227"/>
        <end position="255"/>
    </location>
</feature>
<dbReference type="PROSITE" id="PS50103">
    <property type="entry name" value="ZF_C3H1"/>
    <property type="match status" value="3"/>
</dbReference>
<feature type="compositionally biased region" description="Polar residues" evidence="6">
    <location>
        <begin position="317"/>
        <end position="348"/>
    </location>
</feature>
<evidence type="ECO:0000256" key="5">
    <source>
        <dbReference type="PROSITE-ProRule" id="PRU00723"/>
    </source>
</evidence>
<accession>A0A8T2Q2G0</accession>
<dbReference type="AlphaFoldDB" id="A0A8T2Q2G0"/>
<proteinExistence type="predicted"/>
<keyword evidence="4 5" id="KW-0862">Zinc</keyword>
<feature type="compositionally biased region" description="Polar residues" evidence="6">
    <location>
        <begin position="503"/>
        <end position="516"/>
    </location>
</feature>
<dbReference type="OrthoDB" id="410307at2759"/>
<dbReference type="InterPro" id="IPR041367">
    <property type="entry name" value="Znf-CCCH_4"/>
</dbReference>
<dbReference type="Pfam" id="PF18044">
    <property type="entry name" value="zf-CCCH_4"/>
    <property type="match status" value="1"/>
</dbReference>
<organism evidence="8 9">
    <name type="scientific">Ceratopteris richardii</name>
    <name type="common">Triangle waterfern</name>
    <dbReference type="NCBI Taxonomy" id="49495"/>
    <lineage>
        <taxon>Eukaryota</taxon>
        <taxon>Viridiplantae</taxon>
        <taxon>Streptophyta</taxon>
        <taxon>Embryophyta</taxon>
        <taxon>Tracheophyta</taxon>
        <taxon>Polypodiopsida</taxon>
        <taxon>Polypodiidae</taxon>
        <taxon>Polypodiales</taxon>
        <taxon>Pteridineae</taxon>
        <taxon>Pteridaceae</taxon>
        <taxon>Parkerioideae</taxon>
        <taxon>Ceratopteris</taxon>
    </lineage>
</organism>
<dbReference type="PANTHER" id="PTHR12547">
    <property type="entry name" value="CCCH ZINC FINGER/TIS11-RELATED"/>
    <property type="match status" value="1"/>
</dbReference>
<evidence type="ECO:0000256" key="4">
    <source>
        <dbReference type="ARBA" id="ARBA00022833"/>
    </source>
</evidence>
<evidence type="ECO:0000256" key="1">
    <source>
        <dbReference type="ARBA" id="ARBA00022723"/>
    </source>
</evidence>
<dbReference type="EMBL" id="CM035443">
    <property type="protein sequence ID" value="KAH7277859.1"/>
    <property type="molecule type" value="Genomic_DNA"/>
</dbReference>
<evidence type="ECO:0000256" key="6">
    <source>
        <dbReference type="SAM" id="MobiDB-lite"/>
    </source>
</evidence>
<feature type="domain" description="C3H1-type" evidence="7">
    <location>
        <begin position="227"/>
        <end position="255"/>
    </location>
</feature>
<feature type="compositionally biased region" description="Polar residues" evidence="6">
    <location>
        <begin position="355"/>
        <end position="365"/>
    </location>
</feature>
<feature type="region of interest" description="Disordered" evidence="6">
    <location>
        <begin position="289"/>
        <end position="365"/>
    </location>
</feature>
<dbReference type="GO" id="GO:0003729">
    <property type="term" value="F:mRNA binding"/>
    <property type="evidence" value="ECO:0007669"/>
    <property type="project" value="InterPro"/>
</dbReference>
<dbReference type="InterPro" id="IPR045877">
    <property type="entry name" value="ZFP36-like"/>
</dbReference>
<dbReference type="GO" id="GO:0010468">
    <property type="term" value="P:regulation of gene expression"/>
    <property type="evidence" value="ECO:0007669"/>
    <property type="project" value="UniProtKB-ARBA"/>
</dbReference>
<feature type="zinc finger region" description="C3H1-type" evidence="5">
    <location>
        <begin position="117"/>
        <end position="144"/>
    </location>
</feature>
<dbReference type="EMBL" id="CM035443">
    <property type="protein sequence ID" value="KAH7277861.1"/>
    <property type="molecule type" value="Genomic_DNA"/>
</dbReference>
<comment type="caution">
    <text evidence="8">The sequence shown here is derived from an EMBL/GenBank/DDBJ whole genome shotgun (WGS) entry which is preliminary data.</text>
</comment>
<dbReference type="PANTHER" id="PTHR12547:SF156">
    <property type="entry name" value="ZINC FINGER CCCH DOMAIN-CONTAINING PROTEIN 12"/>
    <property type="match status" value="1"/>
</dbReference>
<dbReference type="OMA" id="WASHYHA"/>
<dbReference type="EMBL" id="CM035443">
    <property type="protein sequence ID" value="KAH7277860.1"/>
    <property type="molecule type" value="Genomic_DNA"/>
</dbReference>
<dbReference type="FunFam" id="4.10.1000.10:FF:000003">
    <property type="entry name" value="Zinc finger CCCH domain-containing protein"/>
    <property type="match status" value="2"/>
</dbReference>
<evidence type="ECO:0000313" key="9">
    <source>
        <dbReference type="Proteomes" id="UP000825935"/>
    </source>
</evidence>
<dbReference type="Proteomes" id="UP000825935">
    <property type="component" value="Chromosome 38"/>
</dbReference>
<keyword evidence="2" id="KW-0677">Repeat</keyword>
<evidence type="ECO:0000259" key="7">
    <source>
        <dbReference type="PROSITE" id="PS50103"/>
    </source>
</evidence>
<evidence type="ECO:0000256" key="2">
    <source>
        <dbReference type="ARBA" id="ARBA00022737"/>
    </source>
</evidence>